<feature type="domain" description="2-isopropylmalate synthase LeuA allosteric (dimerisation)" evidence="3">
    <location>
        <begin position="11"/>
        <end position="164"/>
    </location>
</feature>
<comment type="caution">
    <text evidence="4">The sequence shown here is derived from an EMBL/GenBank/DDBJ whole genome shotgun (WGS) entry which is preliminary data.</text>
</comment>
<keyword evidence="1" id="KW-0808">Transferase</keyword>
<dbReference type="InterPro" id="IPR013709">
    <property type="entry name" value="2-isopropylmalate_synth_dimer"/>
</dbReference>
<dbReference type="EMBL" id="LZKJ01000078">
    <property type="protein sequence ID" value="OBI48314.1"/>
    <property type="molecule type" value="Genomic_DNA"/>
</dbReference>
<dbReference type="GO" id="GO:0009098">
    <property type="term" value="P:L-leucine biosynthetic process"/>
    <property type="evidence" value="ECO:0007669"/>
    <property type="project" value="InterPro"/>
</dbReference>
<gene>
    <name evidence="4" type="ORF">A5707_18120</name>
</gene>
<reference evidence="5" key="1">
    <citation type="submission" date="2016-06" db="EMBL/GenBank/DDBJ databases">
        <authorList>
            <person name="Sutton G."/>
            <person name="Brinkac L."/>
            <person name="Sanka R."/>
            <person name="Adams M."/>
            <person name="Lau E."/>
            <person name="Sam S."/>
            <person name="Sreng N."/>
            <person name="Him V."/>
            <person name="Kerleguer A."/>
            <person name="Cheng S."/>
        </authorList>
    </citation>
    <scope>NUCLEOTIDE SEQUENCE [LARGE SCALE GENOMIC DNA]</scope>
    <source>
        <strain evidence="5">E861</strain>
    </source>
</reference>
<protein>
    <submittedName>
        <fullName evidence="4">Homocitrate synthase</fullName>
    </submittedName>
</protein>
<sequence length="165" mass="17568">MTIHLGADTAPAPPEPLQARFGGIPLPRELREDANTMSWSTFTAEYAPSAGPLRLGNWECADTGRPATRLGPQARTFQATLGIGDRIETLTATATGPVAALTEMLYTCGIAVEMLHFHQLRSDDAIATFIQGSDGAHAEWAMGWSDDATDSALRAVIACANRLIS</sequence>
<name>A0A1A2ZCD1_9MYCO</name>
<dbReference type="Gene3D" id="3.30.160.270">
    <property type="match status" value="1"/>
</dbReference>
<evidence type="ECO:0000256" key="2">
    <source>
        <dbReference type="SAM" id="MobiDB-lite"/>
    </source>
</evidence>
<evidence type="ECO:0000256" key="1">
    <source>
        <dbReference type="ARBA" id="ARBA00022679"/>
    </source>
</evidence>
<dbReference type="GO" id="GO:0003852">
    <property type="term" value="F:2-isopropylmalate synthase activity"/>
    <property type="evidence" value="ECO:0007669"/>
    <property type="project" value="InterPro"/>
</dbReference>
<dbReference type="AlphaFoldDB" id="A0A1A2ZCD1"/>
<organism evidence="4 5">
    <name type="scientific">Mycobacterium kyorinense</name>
    <dbReference type="NCBI Taxonomy" id="487514"/>
    <lineage>
        <taxon>Bacteria</taxon>
        <taxon>Bacillati</taxon>
        <taxon>Actinomycetota</taxon>
        <taxon>Actinomycetes</taxon>
        <taxon>Mycobacteriales</taxon>
        <taxon>Mycobacteriaceae</taxon>
        <taxon>Mycobacterium</taxon>
    </lineage>
</organism>
<evidence type="ECO:0000259" key="3">
    <source>
        <dbReference type="SMART" id="SM00917"/>
    </source>
</evidence>
<proteinExistence type="predicted"/>
<evidence type="ECO:0000313" key="5">
    <source>
        <dbReference type="Proteomes" id="UP000093592"/>
    </source>
</evidence>
<dbReference type="SMART" id="SM00917">
    <property type="entry name" value="LeuA_dimer"/>
    <property type="match status" value="1"/>
</dbReference>
<evidence type="ECO:0000313" key="4">
    <source>
        <dbReference type="EMBL" id="OBI48314.1"/>
    </source>
</evidence>
<feature type="region of interest" description="Disordered" evidence="2">
    <location>
        <begin position="1"/>
        <end position="22"/>
    </location>
</feature>
<dbReference type="InterPro" id="IPR036230">
    <property type="entry name" value="LeuA_allosteric_dom_sf"/>
</dbReference>
<accession>A0A1A2ZCD1</accession>
<dbReference type="RefSeq" id="WP_065013961.1">
    <property type="nucleotide sequence ID" value="NZ_LZKJ01000078.1"/>
</dbReference>
<dbReference type="Proteomes" id="UP000093592">
    <property type="component" value="Unassembled WGS sequence"/>
</dbReference>
<dbReference type="SUPFAM" id="SSF110921">
    <property type="entry name" value="2-isopropylmalate synthase LeuA, allosteric (dimerisation) domain"/>
    <property type="match status" value="1"/>
</dbReference>